<dbReference type="EMBL" id="CP136921">
    <property type="protein sequence ID" value="WOO32095.1"/>
    <property type="molecule type" value="Genomic_DNA"/>
</dbReference>
<gene>
    <name evidence="2" type="ORF">P4826_17130</name>
</gene>
<protein>
    <submittedName>
        <fullName evidence="2">Uncharacterized protein</fullName>
    </submittedName>
</protein>
<accession>A0ABZ0J1K7</accession>
<name>A0ABZ0J1K7_9BURK</name>
<evidence type="ECO:0000313" key="2">
    <source>
        <dbReference type="EMBL" id="WOO32095.1"/>
    </source>
</evidence>
<keyword evidence="1" id="KW-0812">Transmembrane</keyword>
<dbReference type="Proteomes" id="UP001303211">
    <property type="component" value="Chromosome"/>
</dbReference>
<keyword evidence="1" id="KW-1133">Transmembrane helix</keyword>
<keyword evidence="1" id="KW-0472">Membrane</keyword>
<proteinExistence type="predicted"/>
<reference evidence="2 3" key="1">
    <citation type="submission" date="2023-03" db="EMBL/GenBank/DDBJ databases">
        <title>Diaphorobacter basophil sp. nov., isolated from a sewage-treatment plant.</title>
        <authorList>
            <person name="Yang K."/>
        </authorList>
    </citation>
    <scope>NUCLEOTIDE SEQUENCE [LARGE SCALE GENOMIC DNA]</scope>
    <source>
        <strain evidence="2 3">Y-1</strain>
    </source>
</reference>
<sequence length="57" mass="5809">MAEVRSIPIRRGVPLLGAADLMLIFFTILKALGDSVAYAAHDSAACKFSDGGGEGAG</sequence>
<keyword evidence="3" id="KW-1185">Reference proteome</keyword>
<organism evidence="2 3">
    <name type="scientific">Diaphorobacter limosus</name>
    <dbReference type="NCBI Taxonomy" id="3036128"/>
    <lineage>
        <taxon>Bacteria</taxon>
        <taxon>Pseudomonadati</taxon>
        <taxon>Pseudomonadota</taxon>
        <taxon>Betaproteobacteria</taxon>
        <taxon>Burkholderiales</taxon>
        <taxon>Comamonadaceae</taxon>
        <taxon>Diaphorobacter</taxon>
    </lineage>
</organism>
<dbReference type="RefSeq" id="WP_317701562.1">
    <property type="nucleotide sequence ID" value="NZ_CP136921.1"/>
</dbReference>
<evidence type="ECO:0000313" key="3">
    <source>
        <dbReference type="Proteomes" id="UP001303211"/>
    </source>
</evidence>
<feature type="transmembrane region" description="Helical" evidence="1">
    <location>
        <begin position="12"/>
        <end position="32"/>
    </location>
</feature>
<evidence type="ECO:0000256" key="1">
    <source>
        <dbReference type="SAM" id="Phobius"/>
    </source>
</evidence>